<dbReference type="AlphaFoldDB" id="A0A833N327"/>
<organism evidence="2 3">
    <name type="scientific">Methylorubrum populi</name>
    <dbReference type="NCBI Taxonomy" id="223967"/>
    <lineage>
        <taxon>Bacteria</taxon>
        <taxon>Pseudomonadati</taxon>
        <taxon>Pseudomonadota</taxon>
        <taxon>Alphaproteobacteria</taxon>
        <taxon>Hyphomicrobiales</taxon>
        <taxon>Methylobacteriaceae</taxon>
        <taxon>Methylorubrum</taxon>
    </lineage>
</organism>
<proteinExistence type="predicted"/>
<sequence>MDLSPASDPLRPPGDLGRWAAAAIVRYRIRPAKAVPGADVVQGPRVGRGSKEERRMRPPILSYRFGNLATSKKPLYKPGFARGGRARAHHPVG</sequence>
<evidence type="ECO:0000313" key="3">
    <source>
        <dbReference type="Proteomes" id="UP000469949"/>
    </source>
</evidence>
<accession>A0A833N327</accession>
<protein>
    <submittedName>
        <fullName evidence="2">Uncharacterized protein</fullName>
    </submittedName>
</protein>
<feature type="compositionally biased region" description="Basic residues" evidence="1">
    <location>
        <begin position="84"/>
        <end position="93"/>
    </location>
</feature>
<evidence type="ECO:0000313" key="2">
    <source>
        <dbReference type="EMBL" id="KAB7785475.1"/>
    </source>
</evidence>
<evidence type="ECO:0000256" key="1">
    <source>
        <dbReference type="SAM" id="MobiDB-lite"/>
    </source>
</evidence>
<name>A0A833N327_9HYPH</name>
<comment type="caution">
    <text evidence="2">The sequence shown here is derived from an EMBL/GenBank/DDBJ whole genome shotgun (WGS) entry which is preliminary data.</text>
</comment>
<reference evidence="2 3" key="1">
    <citation type="submission" date="2019-10" db="EMBL/GenBank/DDBJ databases">
        <title>Draft Genome Sequence of the Caffeine Degrading Methylotroph Methylorubrum populi PINKEL.</title>
        <authorList>
            <person name="Dawson S.C."/>
            <person name="Zhang X."/>
            <person name="Wright M.E."/>
            <person name="Sharma G."/>
            <person name="Langner J.T."/>
            <person name="Ditty J.L."/>
            <person name="Subuyuj G.A."/>
        </authorList>
    </citation>
    <scope>NUCLEOTIDE SEQUENCE [LARGE SCALE GENOMIC DNA]</scope>
    <source>
        <strain evidence="2 3">Pinkel</strain>
    </source>
</reference>
<gene>
    <name evidence="2" type="ORF">F8B43_1976</name>
</gene>
<feature type="region of interest" description="Disordered" evidence="1">
    <location>
        <begin position="39"/>
        <end position="58"/>
    </location>
</feature>
<dbReference type="EMBL" id="WEKV01000009">
    <property type="protein sequence ID" value="KAB7785475.1"/>
    <property type="molecule type" value="Genomic_DNA"/>
</dbReference>
<dbReference type="Proteomes" id="UP000469949">
    <property type="component" value="Unassembled WGS sequence"/>
</dbReference>
<feature type="region of interest" description="Disordered" evidence="1">
    <location>
        <begin position="74"/>
        <end position="93"/>
    </location>
</feature>